<dbReference type="Pfam" id="PF00484">
    <property type="entry name" value="Pro_CA"/>
    <property type="match status" value="1"/>
</dbReference>
<keyword evidence="4 7" id="KW-0862">Zinc</keyword>
<feature type="binding site" evidence="7">
    <location>
        <position position="133"/>
    </location>
    <ligand>
        <name>Zn(2+)</name>
        <dbReference type="ChEBI" id="CHEBI:29105"/>
    </ligand>
</feature>
<dbReference type="AlphaFoldDB" id="A0A4U8YXX3"/>
<evidence type="ECO:0000313" key="9">
    <source>
        <dbReference type="Proteomes" id="UP000294360"/>
    </source>
</evidence>
<name>A0A4U8YXX3_METTU</name>
<comment type="similarity">
    <text evidence="1">Belongs to the beta-class carbonic anhydrase family.</text>
</comment>
<gene>
    <name evidence="8" type="ORF">MTUNDRAET4_1443</name>
</gene>
<evidence type="ECO:0000256" key="7">
    <source>
        <dbReference type="PIRSR" id="PIRSR601765-1"/>
    </source>
</evidence>
<comment type="cofactor">
    <cofactor evidence="7">
        <name>Zn(2+)</name>
        <dbReference type="ChEBI" id="CHEBI:29105"/>
    </cofactor>
    <text evidence="7">Binds 1 zinc ion per subunit.</text>
</comment>
<sequence length="272" mass="28565">MPFQKSSIPFLEHSFDRFESISMEPPAVTLLHPLQNASKPFCGCAACAPLQPRRRFLKESIAAMALAAGGMSLLSCRPAAAQTTLRPDEALKELMDGNARFVAGELTSFDDDLHILKSNTIDKQEPFAAVLSCADSRAPVELLFDQSIGHVFVARVAGNICTPEIIASLEYGAGVLGTKAIVVLGHSDCGAVKATAAGKAVPGQISALYAPIRPAVDRAGSDLEAAIKANAQIQAGLLRTASPLIAGLIKDNNVKVVAAYYNLADGKVSLLP</sequence>
<evidence type="ECO:0000256" key="4">
    <source>
        <dbReference type="ARBA" id="ARBA00022833"/>
    </source>
</evidence>
<dbReference type="SMART" id="SM00947">
    <property type="entry name" value="Pro_CA"/>
    <property type="match status" value="1"/>
</dbReference>
<dbReference type="InterPro" id="IPR001765">
    <property type="entry name" value="Carbonic_anhydrase"/>
</dbReference>
<comment type="catalytic activity">
    <reaction evidence="6">
        <text>hydrogencarbonate + H(+) = CO2 + H2O</text>
        <dbReference type="Rhea" id="RHEA:10748"/>
        <dbReference type="ChEBI" id="CHEBI:15377"/>
        <dbReference type="ChEBI" id="CHEBI:15378"/>
        <dbReference type="ChEBI" id="CHEBI:16526"/>
        <dbReference type="ChEBI" id="CHEBI:17544"/>
        <dbReference type="EC" id="4.2.1.1"/>
    </reaction>
</comment>
<feature type="binding site" evidence="7">
    <location>
        <position position="135"/>
    </location>
    <ligand>
        <name>Zn(2+)</name>
        <dbReference type="ChEBI" id="CHEBI:29105"/>
    </ligand>
</feature>
<dbReference type="PANTHER" id="PTHR11002">
    <property type="entry name" value="CARBONIC ANHYDRASE"/>
    <property type="match status" value="1"/>
</dbReference>
<organism evidence="8 9">
    <name type="scientific">Methylocella tundrae</name>
    <dbReference type="NCBI Taxonomy" id="227605"/>
    <lineage>
        <taxon>Bacteria</taxon>
        <taxon>Pseudomonadati</taxon>
        <taxon>Pseudomonadota</taxon>
        <taxon>Alphaproteobacteria</taxon>
        <taxon>Hyphomicrobiales</taxon>
        <taxon>Beijerinckiaceae</taxon>
        <taxon>Methylocella</taxon>
    </lineage>
</organism>
<evidence type="ECO:0000256" key="1">
    <source>
        <dbReference type="ARBA" id="ARBA00006217"/>
    </source>
</evidence>
<keyword evidence="3 7" id="KW-0479">Metal-binding</keyword>
<dbReference type="EC" id="4.2.1.1" evidence="2"/>
<dbReference type="Gene3D" id="3.40.1050.10">
    <property type="entry name" value="Carbonic anhydrase"/>
    <property type="match status" value="1"/>
</dbReference>
<protein>
    <recommendedName>
        <fullName evidence="2">carbonic anhydrase</fullName>
        <ecNumber evidence="2">4.2.1.1</ecNumber>
    </recommendedName>
</protein>
<evidence type="ECO:0000256" key="5">
    <source>
        <dbReference type="ARBA" id="ARBA00023239"/>
    </source>
</evidence>
<proteinExistence type="inferred from homology"/>
<dbReference type="GO" id="GO:0004089">
    <property type="term" value="F:carbonate dehydratase activity"/>
    <property type="evidence" value="ECO:0007669"/>
    <property type="project" value="UniProtKB-EC"/>
</dbReference>
<dbReference type="InterPro" id="IPR036874">
    <property type="entry name" value="Carbonic_anhydrase_sf"/>
</dbReference>
<feature type="binding site" evidence="7">
    <location>
        <position position="189"/>
    </location>
    <ligand>
        <name>Zn(2+)</name>
        <dbReference type="ChEBI" id="CHEBI:29105"/>
    </ligand>
</feature>
<reference evidence="8 9" key="1">
    <citation type="submission" date="2019-03" db="EMBL/GenBank/DDBJ databases">
        <authorList>
            <person name="Kox A.R. M."/>
        </authorList>
    </citation>
    <scope>NUCLEOTIDE SEQUENCE [LARGE SCALE GENOMIC DNA]</scope>
    <source>
        <strain evidence="8">MTUNDRAET4 annotated genome</strain>
    </source>
</reference>
<dbReference type="EMBL" id="LR536450">
    <property type="protein sequence ID" value="VFU08336.1"/>
    <property type="molecule type" value="Genomic_DNA"/>
</dbReference>
<evidence type="ECO:0000256" key="2">
    <source>
        <dbReference type="ARBA" id="ARBA00012925"/>
    </source>
</evidence>
<dbReference type="CDD" id="cd03378">
    <property type="entry name" value="beta_CA_cladeC"/>
    <property type="match status" value="1"/>
</dbReference>
<dbReference type="GO" id="GO:0008270">
    <property type="term" value="F:zinc ion binding"/>
    <property type="evidence" value="ECO:0007669"/>
    <property type="project" value="InterPro"/>
</dbReference>
<dbReference type="PANTHER" id="PTHR11002:SF76">
    <property type="entry name" value="CARBONIC ANHYDRASE"/>
    <property type="match status" value="1"/>
</dbReference>
<evidence type="ECO:0000256" key="3">
    <source>
        <dbReference type="ARBA" id="ARBA00022723"/>
    </source>
</evidence>
<accession>A0A4U8YXX3</accession>
<evidence type="ECO:0000256" key="6">
    <source>
        <dbReference type="ARBA" id="ARBA00048348"/>
    </source>
</evidence>
<feature type="binding site" evidence="7">
    <location>
        <position position="186"/>
    </location>
    <ligand>
        <name>Zn(2+)</name>
        <dbReference type="ChEBI" id="CHEBI:29105"/>
    </ligand>
</feature>
<evidence type="ECO:0000313" key="8">
    <source>
        <dbReference type="EMBL" id="VFU08336.1"/>
    </source>
</evidence>
<dbReference type="KEGG" id="mtun:MTUNDRAET4_1443"/>
<dbReference type="SUPFAM" id="SSF53056">
    <property type="entry name" value="beta-carbonic anhydrase, cab"/>
    <property type="match status" value="1"/>
</dbReference>
<dbReference type="Proteomes" id="UP000294360">
    <property type="component" value="Chromosome"/>
</dbReference>
<keyword evidence="5 8" id="KW-0456">Lyase</keyword>